<dbReference type="EMBL" id="JAQLYE010000004">
    <property type="protein sequence ID" value="MDB8017058.1"/>
    <property type="molecule type" value="Genomic_DNA"/>
</dbReference>
<reference evidence="2" key="1">
    <citation type="submission" date="2023-01" db="EMBL/GenBank/DDBJ databases">
        <title>Human gut microbiome strain richness.</title>
        <authorList>
            <person name="Chen-Liaw A."/>
        </authorList>
    </citation>
    <scope>NUCLEOTIDE SEQUENCE</scope>
    <source>
        <strain evidence="2">1001283st1_D2_1001283B150209_150212</strain>
    </source>
</reference>
<dbReference type="Proteomes" id="UP001212823">
    <property type="component" value="Unassembled WGS sequence"/>
</dbReference>
<name>A0AAP3Q0J8_9FIRM</name>
<dbReference type="AlphaFoldDB" id="A0AAP3Q0J8"/>
<dbReference type="SUPFAM" id="SSF52540">
    <property type="entry name" value="P-loop containing nucleoside triphosphate hydrolases"/>
    <property type="match status" value="1"/>
</dbReference>
<gene>
    <name evidence="2" type="ORF">PNE45_03265</name>
</gene>
<dbReference type="InterPro" id="IPR027417">
    <property type="entry name" value="P-loop_NTPase"/>
</dbReference>
<dbReference type="PANTHER" id="PTHR13696">
    <property type="entry name" value="P-LOOP CONTAINING NUCLEOSIDE TRIPHOSPHATE HYDROLASE"/>
    <property type="match status" value="1"/>
</dbReference>
<comment type="caution">
    <text evidence="2">The sequence shown here is derived from an EMBL/GenBank/DDBJ whole genome shotgun (WGS) entry which is preliminary data.</text>
</comment>
<accession>A0AAP3Q0J8</accession>
<sequence length="260" mass="29216">MMYKITISNLKGGVGKTTTTVNLAYSFMHLGKKILVVDADPQANATPFFLPRKTDRSIKDVYRNPAHVKRSIYRTRYGNIDIIPGSTELEEDDASQIDVIKKALDTVADRYDICLIDTRPAFEQLTITCICAADLVLTPVCLNKFCRDNLSVVDEKINGLRYIYPVLDGELMEPICSPVWKVFATMVNSNRRAQREIYEDLVGRHDYPFLTTCVSASSAVDNALLLYKPVAKHRKNNPVADDYLELANEILGVKEGEFNG</sequence>
<protein>
    <submittedName>
        <fullName evidence="2">ParA family protein</fullName>
    </submittedName>
</protein>
<evidence type="ECO:0000259" key="1">
    <source>
        <dbReference type="Pfam" id="PF13614"/>
    </source>
</evidence>
<proteinExistence type="predicted"/>
<dbReference type="InterPro" id="IPR050678">
    <property type="entry name" value="DNA_Partitioning_ATPase"/>
</dbReference>
<dbReference type="InterPro" id="IPR025669">
    <property type="entry name" value="AAA_dom"/>
</dbReference>
<dbReference type="Pfam" id="PF13614">
    <property type="entry name" value="AAA_31"/>
    <property type="match status" value="1"/>
</dbReference>
<dbReference type="PRINTS" id="PR00091">
    <property type="entry name" value="NITROGNASEII"/>
</dbReference>
<dbReference type="Gene3D" id="3.40.50.300">
    <property type="entry name" value="P-loop containing nucleotide triphosphate hydrolases"/>
    <property type="match status" value="1"/>
</dbReference>
<feature type="domain" description="AAA" evidence="1">
    <location>
        <begin position="4"/>
        <end position="157"/>
    </location>
</feature>
<evidence type="ECO:0000313" key="2">
    <source>
        <dbReference type="EMBL" id="MDB8017058.1"/>
    </source>
</evidence>
<evidence type="ECO:0000313" key="3">
    <source>
        <dbReference type="Proteomes" id="UP001212823"/>
    </source>
</evidence>
<dbReference type="CDD" id="cd02042">
    <property type="entry name" value="ParAB_family"/>
    <property type="match status" value="1"/>
</dbReference>
<organism evidence="2 3">
    <name type="scientific">Agathobacter rectalis</name>
    <dbReference type="NCBI Taxonomy" id="39491"/>
    <lineage>
        <taxon>Bacteria</taxon>
        <taxon>Bacillati</taxon>
        <taxon>Bacillota</taxon>
        <taxon>Clostridia</taxon>
        <taxon>Lachnospirales</taxon>
        <taxon>Lachnospiraceae</taxon>
        <taxon>Agathobacter</taxon>
    </lineage>
</organism>
<dbReference type="PANTHER" id="PTHR13696:SF52">
    <property type="entry name" value="PARA FAMILY PROTEIN CT_582"/>
    <property type="match status" value="1"/>
</dbReference>
<dbReference type="RefSeq" id="WP_306775213.1">
    <property type="nucleotide sequence ID" value="NZ_JADPAO010000003.1"/>
</dbReference>